<accession>A0A9P4UP59</accession>
<dbReference type="PANTHER" id="PTHR45036:SF1">
    <property type="entry name" value="METHYLTRANSFERASE LIKE 7A"/>
    <property type="match status" value="1"/>
</dbReference>
<dbReference type="InterPro" id="IPR029063">
    <property type="entry name" value="SAM-dependent_MTases_sf"/>
</dbReference>
<dbReference type="Proteomes" id="UP000799441">
    <property type="component" value="Unassembled WGS sequence"/>
</dbReference>
<dbReference type="SUPFAM" id="SSF53335">
    <property type="entry name" value="S-adenosyl-L-methionine-dependent methyltransferases"/>
    <property type="match status" value="1"/>
</dbReference>
<dbReference type="Pfam" id="PF13489">
    <property type="entry name" value="Methyltransf_23"/>
    <property type="match status" value="1"/>
</dbReference>
<dbReference type="OrthoDB" id="540004at2759"/>
<dbReference type="EMBL" id="MU003808">
    <property type="protein sequence ID" value="KAF2719670.1"/>
    <property type="molecule type" value="Genomic_DNA"/>
</dbReference>
<evidence type="ECO:0000313" key="1">
    <source>
        <dbReference type="EMBL" id="KAF2719670.1"/>
    </source>
</evidence>
<gene>
    <name evidence="1" type="ORF">K431DRAFT_347748</name>
</gene>
<dbReference type="GO" id="GO:0032259">
    <property type="term" value="P:methylation"/>
    <property type="evidence" value="ECO:0007669"/>
    <property type="project" value="UniProtKB-KW"/>
</dbReference>
<keyword evidence="1" id="KW-0489">Methyltransferase</keyword>
<protein>
    <submittedName>
        <fullName evidence="1">S-adenosyl-L-methionine-dependent methyltransferase</fullName>
    </submittedName>
</protein>
<dbReference type="GO" id="GO:0008168">
    <property type="term" value="F:methyltransferase activity"/>
    <property type="evidence" value="ECO:0007669"/>
    <property type="project" value="UniProtKB-KW"/>
</dbReference>
<dbReference type="AlphaFoldDB" id="A0A9P4UP59"/>
<proteinExistence type="predicted"/>
<dbReference type="PANTHER" id="PTHR45036">
    <property type="entry name" value="METHYLTRANSFERASE LIKE 7B"/>
    <property type="match status" value="1"/>
</dbReference>
<sequence length="197" mass="22000">MEQGSAVPRLVHLANGVTLEVGPGSGVQFPRFDRDKISKIYGIEPNKHLCDLMSQKVIQQNNLDDIYTLINGSLEDSQLLELNGVTAGTIDSVVCMQVLCSVPDPARAAKLIYKLLKPGGQLLFWEHEAHRDRFTRVVQETANLLWSPLIGGCHLGRDIESAVVNAGQWDIAEFTRNEDRPFQLLPRVWGRFIKPEA</sequence>
<comment type="caution">
    <text evidence="1">The sequence shown here is derived from an EMBL/GenBank/DDBJ whole genome shotgun (WGS) entry which is preliminary data.</text>
</comment>
<reference evidence="1" key="1">
    <citation type="journal article" date="2020" name="Stud. Mycol.">
        <title>101 Dothideomycetes genomes: a test case for predicting lifestyles and emergence of pathogens.</title>
        <authorList>
            <person name="Haridas S."/>
            <person name="Albert R."/>
            <person name="Binder M."/>
            <person name="Bloem J."/>
            <person name="Labutti K."/>
            <person name="Salamov A."/>
            <person name="Andreopoulos B."/>
            <person name="Baker S."/>
            <person name="Barry K."/>
            <person name="Bills G."/>
            <person name="Bluhm B."/>
            <person name="Cannon C."/>
            <person name="Castanera R."/>
            <person name="Culley D."/>
            <person name="Daum C."/>
            <person name="Ezra D."/>
            <person name="Gonzalez J."/>
            <person name="Henrissat B."/>
            <person name="Kuo A."/>
            <person name="Liang C."/>
            <person name="Lipzen A."/>
            <person name="Lutzoni F."/>
            <person name="Magnuson J."/>
            <person name="Mondo S."/>
            <person name="Nolan M."/>
            <person name="Ohm R."/>
            <person name="Pangilinan J."/>
            <person name="Park H.-J."/>
            <person name="Ramirez L."/>
            <person name="Alfaro M."/>
            <person name="Sun H."/>
            <person name="Tritt A."/>
            <person name="Yoshinaga Y."/>
            <person name="Zwiers L.-H."/>
            <person name="Turgeon B."/>
            <person name="Goodwin S."/>
            <person name="Spatafora J."/>
            <person name="Crous P."/>
            <person name="Grigoriev I."/>
        </authorList>
    </citation>
    <scope>NUCLEOTIDE SEQUENCE</scope>
    <source>
        <strain evidence="1">CBS 116435</strain>
    </source>
</reference>
<organism evidence="1 2">
    <name type="scientific">Polychaeton citri CBS 116435</name>
    <dbReference type="NCBI Taxonomy" id="1314669"/>
    <lineage>
        <taxon>Eukaryota</taxon>
        <taxon>Fungi</taxon>
        <taxon>Dikarya</taxon>
        <taxon>Ascomycota</taxon>
        <taxon>Pezizomycotina</taxon>
        <taxon>Dothideomycetes</taxon>
        <taxon>Dothideomycetidae</taxon>
        <taxon>Capnodiales</taxon>
        <taxon>Capnodiaceae</taxon>
        <taxon>Polychaeton</taxon>
    </lineage>
</organism>
<dbReference type="CDD" id="cd02440">
    <property type="entry name" value="AdoMet_MTases"/>
    <property type="match status" value="1"/>
</dbReference>
<dbReference type="InterPro" id="IPR052356">
    <property type="entry name" value="Thiol_S-MT"/>
</dbReference>
<name>A0A9P4UP59_9PEZI</name>
<dbReference type="Gene3D" id="3.40.50.150">
    <property type="entry name" value="Vaccinia Virus protein VP39"/>
    <property type="match status" value="1"/>
</dbReference>
<keyword evidence="2" id="KW-1185">Reference proteome</keyword>
<keyword evidence="1" id="KW-0808">Transferase</keyword>
<evidence type="ECO:0000313" key="2">
    <source>
        <dbReference type="Proteomes" id="UP000799441"/>
    </source>
</evidence>